<sequence>MGGGGSCSVGGPGKGMLSRLYRRVLNQYPQIHVFTAFNTSYTITGLFGIEAATGSDFVSKAIDIAVTELIAVATPGEGMLLYLYLLMVASEDIGRQILTLGNRSEVAVLKFCKTKRKQQS</sequence>
<evidence type="ECO:0000313" key="2">
    <source>
        <dbReference type="Proteomes" id="UP001062846"/>
    </source>
</evidence>
<evidence type="ECO:0000313" key="1">
    <source>
        <dbReference type="EMBL" id="KAI8565450.1"/>
    </source>
</evidence>
<keyword evidence="2" id="KW-1185">Reference proteome</keyword>
<protein>
    <submittedName>
        <fullName evidence="1">Uncharacterized protein</fullName>
    </submittedName>
</protein>
<comment type="caution">
    <text evidence="1">The sequence shown here is derived from an EMBL/GenBank/DDBJ whole genome shotgun (WGS) entry which is preliminary data.</text>
</comment>
<proteinExistence type="predicted"/>
<dbReference type="EMBL" id="CM046390">
    <property type="protein sequence ID" value="KAI8565450.1"/>
    <property type="molecule type" value="Genomic_DNA"/>
</dbReference>
<gene>
    <name evidence="1" type="ORF">RHMOL_Rhmol03G0260200</name>
</gene>
<dbReference type="Proteomes" id="UP001062846">
    <property type="component" value="Chromosome 3"/>
</dbReference>
<organism evidence="1 2">
    <name type="scientific">Rhododendron molle</name>
    <name type="common">Chinese azalea</name>
    <name type="synonym">Azalea mollis</name>
    <dbReference type="NCBI Taxonomy" id="49168"/>
    <lineage>
        <taxon>Eukaryota</taxon>
        <taxon>Viridiplantae</taxon>
        <taxon>Streptophyta</taxon>
        <taxon>Embryophyta</taxon>
        <taxon>Tracheophyta</taxon>
        <taxon>Spermatophyta</taxon>
        <taxon>Magnoliopsida</taxon>
        <taxon>eudicotyledons</taxon>
        <taxon>Gunneridae</taxon>
        <taxon>Pentapetalae</taxon>
        <taxon>asterids</taxon>
        <taxon>Ericales</taxon>
        <taxon>Ericaceae</taxon>
        <taxon>Ericoideae</taxon>
        <taxon>Rhodoreae</taxon>
        <taxon>Rhododendron</taxon>
    </lineage>
</organism>
<name>A0ACC0PIV7_RHOML</name>
<accession>A0ACC0PIV7</accession>
<reference evidence="1" key="1">
    <citation type="submission" date="2022-02" db="EMBL/GenBank/DDBJ databases">
        <title>Plant Genome Project.</title>
        <authorList>
            <person name="Zhang R.-G."/>
        </authorList>
    </citation>
    <scope>NUCLEOTIDE SEQUENCE</scope>
    <source>
        <strain evidence="1">AT1</strain>
    </source>
</reference>